<evidence type="ECO:0000256" key="1">
    <source>
        <dbReference type="SAM" id="MobiDB-lite"/>
    </source>
</evidence>
<evidence type="ECO:0000313" key="3">
    <source>
        <dbReference type="Proteomes" id="UP000807716"/>
    </source>
</evidence>
<comment type="caution">
    <text evidence="2">The sequence shown here is derived from an EMBL/GenBank/DDBJ whole genome shotgun (WGS) entry which is preliminary data.</text>
</comment>
<gene>
    <name evidence="2" type="ORF">DFQ27_006265</name>
</gene>
<evidence type="ECO:0000313" key="2">
    <source>
        <dbReference type="EMBL" id="KAG0255436.1"/>
    </source>
</evidence>
<accession>A0A9P6U0Q4</accession>
<name>A0A9P6U0Q4_9FUNG</name>
<sequence length="66" mass="6906">MNSNTNKSGGKSNNNNNQSSSGQATSMSQKDASRIQSAADRNPSSASAETGFKQRAQSAGDRNQQN</sequence>
<feature type="region of interest" description="Disordered" evidence="1">
    <location>
        <begin position="1"/>
        <end position="66"/>
    </location>
</feature>
<feature type="compositionally biased region" description="Low complexity" evidence="1">
    <location>
        <begin position="1"/>
        <end position="26"/>
    </location>
</feature>
<dbReference type="EMBL" id="JAAAJB010000460">
    <property type="protein sequence ID" value="KAG0255436.1"/>
    <property type="molecule type" value="Genomic_DNA"/>
</dbReference>
<organism evidence="2 3">
    <name type="scientific">Actinomortierella ambigua</name>
    <dbReference type="NCBI Taxonomy" id="1343610"/>
    <lineage>
        <taxon>Eukaryota</taxon>
        <taxon>Fungi</taxon>
        <taxon>Fungi incertae sedis</taxon>
        <taxon>Mucoromycota</taxon>
        <taxon>Mortierellomycotina</taxon>
        <taxon>Mortierellomycetes</taxon>
        <taxon>Mortierellales</taxon>
        <taxon>Mortierellaceae</taxon>
        <taxon>Actinomortierella</taxon>
    </lineage>
</organism>
<reference evidence="2" key="1">
    <citation type="journal article" date="2020" name="Fungal Divers.">
        <title>Resolving the Mortierellaceae phylogeny through synthesis of multi-gene phylogenetics and phylogenomics.</title>
        <authorList>
            <person name="Vandepol N."/>
            <person name="Liber J."/>
            <person name="Desiro A."/>
            <person name="Na H."/>
            <person name="Kennedy M."/>
            <person name="Barry K."/>
            <person name="Grigoriev I.V."/>
            <person name="Miller A.N."/>
            <person name="O'Donnell K."/>
            <person name="Stajich J.E."/>
            <person name="Bonito G."/>
        </authorList>
    </citation>
    <scope>NUCLEOTIDE SEQUENCE</scope>
    <source>
        <strain evidence="2">BC1065</strain>
    </source>
</reference>
<keyword evidence="3" id="KW-1185">Reference proteome</keyword>
<proteinExistence type="predicted"/>
<feature type="compositionally biased region" description="Polar residues" evidence="1">
    <location>
        <begin position="55"/>
        <end position="66"/>
    </location>
</feature>
<evidence type="ECO:0008006" key="4">
    <source>
        <dbReference type="Google" id="ProtNLM"/>
    </source>
</evidence>
<dbReference type="OrthoDB" id="5988651at2759"/>
<protein>
    <recommendedName>
        <fullName evidence="4">SMP domain-containing protein</fullName>
    </recommendedName>
</protein>
<feature type="compositionally biased region" description="Polar residues" evidence="1">
    <location>
        <begin position="27"/>
        <end position="36"/>
    </location>
</feature>
<dbReference type="AlphaFoldDB" id="A0A9P6U0Q4"/>
<feature type="non-terminal residue" evidence="2">
    <location>
        <position position="66"/>
    </location>
</feature>
<dbReference type="Proteomes" id="UP000807716">
    <property type="component" value="Unassembled WGS sequence"/>
</dbReference>